<keyword evidence="2 5" id="KW-0808">Transferase</keyword>
<keyword evidence="1 5" id="KW-0489">Methyltransferase</keyword>
<evidence type="ECO:0000256" key="4">
    <source>
        <dbReference type="ARBA" id="ARBA00022691"/>
    </source>
</evidence>
<dbReference type="PATRIC" id="fig|66969.6.peg.773"/>
<feature type="binding site" evidence="5">
    <location>
        <position position="40"/>
    </location>
    <ligand>
        <name>S-adenosyl-L-methionine</name>
        <dbReference type="ChEBI" id="CHEBI:59789"/>
    </ligand>
</feature>
<sequence length="230" mass="25832">MITNESTIDTQEVNKFAQLAQDWWDINGPLKTLHDINGTRLEFITQHSNLSMRRVLDVGCGGGILCEAMAKLGAQVTGIDAEPESIKVAKEHASQSSLTINYLDTPIEDYESPMFDVVTCMELLEHVQKPELLLQHCKRLLKPGGLLFVSTINRTLKAYLGAVIAAEYLLKLLPKQTHDYNKFIKPSELLKMSRALEMQMIDMKGLAYNPLTRQASLIDKVDINYILVLS</sequence>
<dbReference type="Proteomes" id="UP000054729">
    <property type="component" value="Unassembled WGS sequence"/>
</dbReference>
<dbReference type="GO" id="GO:0061542">
    <property type="term" value="F:3-demethylubiquinol 3-O-methyltransferase activity"/>
    <property type="evidence" value="ECO:0007669"/>
    <property type="project" value="UniProtKB-UniRule"/>
</dbReference>
<organism evidence="7 8">
    <name type="scientific">Legionella waltersii</name>
    <dbReference type="NCBI Taxonomy" id="66969"/>
    <lineage>
        <taxon>Bacteria</taxon>
        <taxon>Pseudomonadati</taxon>
        <taxon>Pseudomonadota</taxon>
        <taxon>Gammaproteobacteria</taxon>
        <taxon>Legionellales</taxon>
        <taxon>Legionellaceae</taxon>
        <taxon>Legionella</taxon>
    </lineage>
</organism>
<dbReference type="EC" id="2.1.1.64" evidence="5"/>
<dbReference type="GO" id="GO:0102208">
    <property type="term" value="F:2-polyprenyl-6-hydroxyphenol methylase activity"/>
    <property type="evidence" value="ECO:0007669"/>
    <property type="project" value="UniProtKB-EC"/>
</dbReference>
<dbReference type="InterPro" id="IPR029063">
    <property type="entry name" value="SAM-dependent_MTases_sf"/>
</dbReference>
<dbReference type="Gene3D" id="3.40.50.150">
    <property type="entry name" value="Vaccinia Virus protein VP39"/>
    <property type="match status" value="1"/>
</dbReference>
<dbReference type="OrthoDB" id="9801538at2"/>
<comment type="pathway">
    <text evidence="5">Cofactor biosynthesis; ubiquinone biosynthesis.</text>
</comment>
<dbReference type="STRING" id="66969.Lwal_0707"/>
<dbReference type="AlphaFoldDB" id="A0A0W1ALP6"/>
<evidence type="ECO:0000313" key="8">
    <source>
        <dbReference type="Proteomes" id="UP000054729"/>
    </source>
</evidence>
<feature type="binding site" evidence="5">
    <location>
        <position position="80"/>
    </location>
    <ligand>
        <name>S-adenosyl-L-methionine</name>
        <dbReference type="ChEBI" id="CHEBI:59789"/>
    </ligand>
</feature>
<evidence type="ECO:0000313" key="7">
    <source>
        <dbReference type="EMBL" id="KTD82230.1"/>
    </source>
</evidence>
<dbReference type="GO" id="GO:0010420">
    <property type="term" value="F:polyprenyldihydroxybenzoate methyltransferase activity"/>
    <property type="evidence" value="ECO:0007669"/>
    <property type="project" value="InterPro"/>
</dbReference>
<dbReference type="EMBL" id="LNZB01000015">
    <property type="protein sequence ID" value="KTD82230.1"/>
    <property type="molecule type" value="Genomic_DNA"/>
</dbReference>
<name>A0A0W1ALP6_9GAMM</name>
<gene>
    <name evidence="7" type="primary">ubiG_2</name>
    <name evidence="5" type="synonym">ubiG</name>
    <name evidence="7" type="ORF">Lwal_0707</name>
</gene>
<evidence type="ECO:0000256" key="2">
    <source>
        <dbReference type="ARBA" id="ARBA00022679"/>
    </source>
</evidence>
<feature type="binding site" evidence="5">
    <location>
        <position position="121"/>
    </location>
    <ligand>
        <name>S-adenosyl-L-methionine</name>
        <dbReference type="ChEBI" id="CHEBI:59789"/>
    </ligand>
</feature>
<accession>A0A0W1ALP6</accession>
<dbReference type="RefSeq" id="WP_058479534.1">
    <property type="nucleotide sequence ID" value="NZ_CAAAIQ010000006.1"/>
</dbReference>
<dbReference type="CDD" id="cd02440">
    <property type="entry name" value="AdoMet_MTases"/>
    <property type="match status" value="1"/>
</dbReference>
<keyword evidence="8" id="KW-1185">Reference proteome</keyword>
<comment type="function">
    <text evidence="5">O-methyltransferase that catalyzes the 2 O-methylation steps in the ubiquinone biosynthetic pathway.</text>
</comment>
<evidence type="ECO:0000259" key="6">
    <source>
        <dbReference type="Pfam" id="PF08241"/>
    </source>
</evidence>
<dbReference type="Pfam" id="PF08241">
    <property type="entry name" value="Methyltransf_11"/>
    <property type="match status" value="1"/>
</dbReference>
<dbReference type="UniPathway" id="UPA00232"/>
<keyword evidence="7" id="KW-0830">Ubiquinone</keyword>
<dbReference type="EC" id="2.1.1.222" evidence="5"/>
<comment type="caution">
    <text evidence="7">The sequence shown here is derived from an EMBL/GenBank/DDBJ whole genome shotgun (WGS) entry which is preliminary data.</text>
</comment>
<dbReference type="GO" id="GO:0032259">
    <property type="term" value="P:methylation"/>
    <property type="evidence" value="ECO:0007669"/>
    <property type="project" value="UniProtKB-KW"/>
</dbReference>
<evidence type="ECO:0000256" key="3">
    <source>
        <dbReference type="ARBA" id="ARBA00022688"/>
    </source>
</evidence>
<dbReference type="NCBIfam" id="TIGR01983">
    <property type="entry name" value="UbiG"/>
    <property type="match status" value="1"/>
</dbReference>
<dbReference type="InterPro" id="IPR010233">
    <property type="entry name" value="UbiG_MeTrfase"/>
</dbReference>
<evidence type="ECO:0000256" key="5">
    <source>
        <dbReference type="HAMAP-Rule" id="MF_00472"/>
    </source>
</evidence>
<evidence type="ECO:0000256" key="1">
    <source>
        <dbReference type="ARBA" id="ARBA00022603"/>
    </source>
</evidence>
<comment type="catalytic activity">
    <reaction evidence="5">
        <text>a 3-(all-trans-polyprenyl)benzene-1,2-diol + S-adenosyl-L-methionine = a 2-methoxy-6-(all-trans-polyprenyl)phenol + S-adenosyl-L-homocysteine + H(+)</text>
        <dbReference type="Rhea" id="RHEA:31411"/>
        <dbReference type="Rhea" id="RHEA-COMP:9550"/>
        <dbReference type="Rhea" id="RHEA-COMP:9551"/>
        <dbReference type="ChEBI" id="CHEBI:15378"/>
        <dbReference type="ChEBI" id="CHEBI:57856"/>
        <dbReference type="ChEBI" id="CHEBI:59789"/>
        <dbReference type="ChEBI" id="CHEBI:62729"/>
        <dbReference type="ChEBI" id="CHEBI:62731"/>
        <dbReference type="EC" id="2.1.1.222"/>
    </reaction>
</comment>
<dbReference type="HAMAP" id="MF_00472">
    <property type="entry name" value="UbiG"/>
    <property type="match status" value="1"/>
</dbReference>
<comment type="catalytic activity">
    <reaction evidence="5">
        <text>a 3-demethylubiquinol + S-adenosyl-L-methionine = a ubiquinol + S-adenosyl-L-homocysteine + H(+)</text>
        <dbReference type="Rhea" id="RHEA:44380"/>
        <dbReference type="Rhea" id="RHEA-COMP:9566"/>
        <dbReference type="Rhea" id="RHEA-COMP:10914"/>
        <dbReference type="ChEBI" id="CHEBI:15378"/>
        <dbReference type="ChEBI" id="CHEBI:17976"/>
        <dbReference type="ChEBI" id="CHEBI:57856"/>
        <dbReference type="ChEBI" id="CHEBI:59789"/>
        <dbReference type="ChEBI" id="CHEBI:84422"/>
        <dbReference type="EC" id="2.1.1.64"/>
    </reaction>
</comment>
<dbReference type="PANTHER" id="PTHR43464:SF19">
    <property type="entry name" value="UBIQUINONE BIOSYNTHESIS O-METHYLTRANSFERASE, MITOCHONDRIAL"/>
    <property type="match status" value="1"/>
</dbReference>
<feature type="binding site" evidence="5">
    <location>
        <position position="59"/>
    </location>
    <ligand>
        <name>S-adenosyl-L-methionine</name>
        <dbReference type="ChEBI" id="CHEBI:59789"/>
    </ligand>
</feature>
<keyword evidence="4 5" id="KW-0949">S-adenosyl-L-methionine</keyword>
<keyword evidence="3 5" id="KW-0831">Ubiquinone biosynthesis</keyword>
<dbReference type="InterPro" id="IPR013216">
    <property type="entry name" value="Methyltransf_11"/>
</dbReference>
<comment type="similarity">
    <text evidence="5">Belongs to the methyltransferase superfamily. UbiG/COQ3 family.</text>
</comment>
<reference evidence="7 8" key="1">
    <citation type="submission" date="2015-11" db="EMBL/GenBank/DDBJ databases">
        <title>Genomic analysis of 38 Legionella species identifies large and diverse effector repertoires.</title>
        <authorList>
            <person name="Burstein D."/>
            <person name="Amaro F."/>
            <person name="Zusman T."/>
            <person name="Lifshitz Z."/>
            <person name="Cohen O."/>
            <person name="Gilbert J.A."/>
            <person name="Pupko T."/>
            <person name="Shuman H.A."/>
            <person name="Segal G."/>
        </authorList>
    </citation>
    <scope>NUCLEOTIDE SEQUENCE [LARGE SCALE GENOMIC DNA]</scope>
    <source>
        <strain evidence="7 8">ATCC 51914</strain>
    </source>
</reference>
<proteinExistence type="inferred from homology"/>
<protein>
    <recommendedName>
        <fullName evidence="5">Ubiquinone biosynthesis O-methyltransferase</fullName>
    </recommendedName>
    <alternativeName>
        <fullName evidence="5">2-polyprenyl-6-hydroxyphenol methylase</fullName>
        <ecNumber evidence="5">2.1.1.222</ecNumber>
    </alternativeName>
    <alternativeName>
        <fullName evidence="5">3-demethylubiquinone 3-O-methyltransferase</fullName>
        <ecNumber evidence="5">2.1.1.64</ecNumber>
    </alternativeName>
</protein>
<dbReference type="SUPFAM" id="SSF53335">
    <property type="entry name" value="S-adenosyl-L-methionine-dependent methyltransferases"/>
    <property type="match status" value="1"/>
</dbReference>
<feature type="domain" description="Methyltransferase type 11" evidence="6">
    <location>
        <begin position="56"/>
        <end position="149"/>
    </location>
</feature>
<dbReference type="PANTHER" id="PTHR43464">
    <property type="entry name" value="METHYLTRANSFERASE"/>
    <property type="match status" value="1"/>
</dbReference>